<dbReference type="Pfam" id="PF11706">
    <property type="entry name" value="zf-CGNR"/>
    <property type="match status" value="1"/>
</dbReference>
<proteinExistence type="predicted"/>
<dbReference type="RefSeq" id="WP_204911421.1">
    <property type="nucleotide sequence ID" value="NZ_BAAAYR010000001.1"/>
</dbReference>
<feature type="domain" description="Zinc finger CGNR" evidence="1">
    <location>
        <begin position="129"/>
        <end position="172"/>
    </location>
</feature>
<protein>
    <submittedName>
        <fullName evidence="2">CGNR zinc finger domain-containing protein</fullName>
    </submittedName>
</protein>
<reference evidence="3" key="1">
    <citation type="journal article" date="2019" name="Int. J. Syst. Evol. Microbiol.">
        <title>The Global Catalogue of Microorganisms (GCM) 10K type strain sequencing project: providing services to taxonomists for standard genome sequencing and annotation.</title>
        <authorList>
            <consortium name="The Broad Institute Genomics Platform"/>
            <consortium name="The Broad Institute Genome Sequencing Center for Infectious Disease"/>
            <person name="Wu L."/>
            <person name="Ma J."/>
        </authorList>
    </citation>
    <scope>NUCLEOTIDE SEQUENCE [LARGE SCALE GENOMIC DNA]</scope>
    <source>
        <strain evidence="3">JCM 16540</strain>
    </source>
</reference>
<dbReference type="PANTHER" id="PTHR35525">
    <property type="entry name" value="BLL6575 PROTEIN"/>
    <property type="match status" value="1"/>
</dbReference>
<dbReference type="Proteomes" id="UP001500767">
    <property type="component" value="Unassembled WGS sequence"/>
</dbReference>
<keyword evidence="3" id="KW-1185">Reference proteome</keyword>
<dbReference type="InterPro" id="IPR021005">
    <property type="entry name" value="Znf_CGNR"/>
</dbReference>
<evidence type="ECO:0000259" key="1">
    <source>
        <dbReference type="Pfam" id="PF11706"/>
    </source>
</evidence>
<dbReference type="InterPro" id="IPR023286">
    <property type="entry name" value="ABATE_dom_sf"/>
</dbReference>
<evidence type="ECO:0000313" key="2">
    <source>
        <dbReference type="EMBL" id="GAA3561570.1"/>
    </source>
</evidence>
<name>A0ABP6X7C6_9ACTN</name>
<sequence>MTAQPGGRLPAPPHLAPLQDLLNTVNLESEEDELSRETFEGWCAARGVTGAGEAERRRLQTFREDLRSWVAAADDEVPPAVAAAVETARLHVTVADGRLRTTSGTAFGRLVADTVEGIRTAQRDGDWNRLKVCSRGTCRWAFYDHSRNNSSRWCASSICGAREKSQRAYRRRVRPEPGPDAEPA</sequence>
<gene>
    <name evidence="2" type="ORF">GCM10022197_16500</name>
</gene>
<dbReference type="Gene3D" id="1.10.3300.10">
    <property type="entry name" value="Jann2411-like domain"/>
    <property type="match status" value="1"/>
</dbReference>
<dbReference type="SUPFAM" id="SSF160904">
    <property type="entry name" value="Jann2411-like"/>
    <property type="match status" value="1"/>
</dbReference>
<organism evidence="2 3">
    <name type="scientific">Microlunatus spumicola</name>
    <dbReference type="NCBI Taxonomy" id="81499"/>
    <lineage>
        <taxon>Bacteria</taxon>
        <taxon>Bacillati</taxon>
        <taxon>Actinomycetota</taxon>
        <taxon>Actinomycetes</taxon>
        <taxon>Propionibacteriales</taxon>
        <taxon>Propionibacteriaceae</taxon>
        <taxon>Microlunatus</taxon>
    </lineage>
</organism>
<dbReference type="PANTHER" id="PTHR35525:SF3">
    <property type="entry name" value="BLL6575 PROTEIN"/>
    <property type="match status" value="1"/>
</dbReference>
<evidence type="ECO:0000313" key="3">
    <source>
        <dbReference type="Proteomes" id="UP001500767"/>
    </source>
</evidence>
<comment type="caution">
    <text evidence="2">The sequence shown here is derived from an EMBL/GenBank/DDBJ whole genome shotgun (WGS) entry which is preliminary data.</text>
</comment>
<dbReference type="EMBL" id="BAAAYR010000001">
    <property type="protein sequence ID" value="GAA3561570.1"/>
    <property type="molecule type" value="Genomic_DNA"/>
</dbReference>
<accession>A0ABP6X7C6</accession>
<dbReference type="InterPro" id="IPR010852">
    <property type="entry name" value="ABATE"/>
</dbReference>